<protein>
    <recommendedName>
        <fullName evidence="3">Protein kinase domain-containing protein</fullName>
    </recommendedName>
</protein>
<dbReference type="AlphaFoldDB" id="A0A7C9TPK3"/>
<feature type="transmembrane region" description="Helical" evidence="2">
    <location>
        <begin position="368"/>
        <end position="389"/>
    </location>
</feature>
<comment type="caution">
    <text evidence="4">The sequence shown here is derived from an EMBL/GenBank/DDBJ whole genome shotgun (WGS) entry which is preliminary data.</text>
</comment>
<dbReference type="GO" id="GO:0004672">
    <property type="term" value="F:protein kinase activity"/>
    <property type="evidence" value="ECO:0007669"/>
    <property type="project" value="InterPro"/>
</dbReference>
<reference evidence="4 5" key="1">
    <citation type="journal article" date="2014" name="Int. J. Syst. Evol. Microbiol.">
        <title>Description of Galbitalea soli gen. nov., sp. nov., and Frondihabitans sucicola sp. nov.</title>
        <authorList>
            <person name="Kim S.J."/>
            <person name="Lim J.M."/>
            <person name="Ahn J.H."/>
            <person name="Weon H.Y."/>
            <person name="Hamada M."/>
            <person name="Suzuki K."/>
            <person name="Ahn T.Y."/>
            <person name="Kwon S.W."/>
        </authorList>
    </citation>
    <scope>NUCLEOTIDE SEQUENCE [LARGE SCALE GENOMIC DNA]</scope>
    <source>
        <strain evidence="4 5">NBRC 108727</strain>
    </source>
</reference>
<evidence type="ECO:0000313" key="4">
    <source>
        <dbReference type="EMBL" id="NEM90281.1"/>
    </source>
</evidence>
<keyword evidence="2" id="KW-0472">Membrane</keyword>
<evidence type="ECO:0000313" key="5">
    <source>
        <dbReference type="Proteomes" id="UP000479756"/>
    </source>
</evidence>
<feature type="region of interest" description="Disordered" evidence="1">
    <location>
        <begin position="1"/>
        <end position="23"/>
    </location>
</feature>
<keyword evidence="2" id="KW-1133">Transmembrane helix</keyword>
<name>A0A7C9TPK3_9MICO</name>
<feature type="domain" description="Protein kinase" evidence="3">
    <location>
        <begin position="31"/>
        <end position="370"/>
    </location>
</feature>
<keyword evidence="5" id="KW-1185">Reference proteome</keyword>
<dbReference type="RefSeq" id="WP_163471947.1">
    <property type="nucleotide sequence ID" value="NZ_JAAGWZ010000001.1"/>
</dbReference>
<dbReference type="InterPro" id="IPR000719">
    <property type="entry name" value="Prot_kinase_dom"/>
</dbReference>
<feature type="region of interest" description="Disordered" evidence="1">
    <location>
        <begin position="253"/>
        <end position="335"/>
    </location>
</feature>
<dbReference type="Gene3D" id="1.10.510.10">
    <property type="entry name" value="Transferase(Phosphotransferase) domain 1"/>
    <property type="match status" value="1"/>
</dbReference>
<feature type="compositionally biased region" description="Basic and acidic residues" evidence="1">
    <location>
        <begin position="309"/>
        <end position="320"/>
    </location>
</feature>
<dbReference type="SUPFAM" id="SSF56112">
    <property type="entry name" value="Protein kinase-like (PK-like)"/>
    <property type="match status" value="1"/>
</dbReference>
<evidence type="ECO:0000256" key="2">
    <source>
        <dbReference type="SAM" id="Phobius"/>
    </source>
</evidence>
<dbReference type="GO" id="GO:0005524">
    <property type="term" value="F:ATP binding"/>
    <property type="evidence" value="ECO:0007669"/>
    <property type="project" value="InterPro"/>
</dbReference>
<organism evidence="4 5">
    <name type="scientific">Galbitalea soli</name>
    <dbReference type="NCBI Taxonomy" id="1268042"/>
    <lineage>
        <taxon>Bacteria</taxon>
        <taxon>Bacillati</taxon>
        <taxon>Actinomycetota</taxon>
        <taxon>Actinomycetes</taxon>
        <taxon>Micrococcales</taxon>
        <taxon>Microbacteriaceae</taxon>
        <taxon>Galbitalea</taxon>
    </lineage>
</organism>
<keyword evidence="2" id="KW-0812">Transmembrane</keyword>
<sequence length="544" mass="56206">MTVRALPTLLDDDRLDPGESSSPLPSQLAGFRLVRRLAVGSRADIILGVPAADPDQARQAVVIKLFHPSTPQLSIAVELEALARADGPYACRLLDVTEHSGRPLAILERAPQGSVGSFLERRGQLRPGEAVTLLAPLATLIDRMHAAGVAHTALSVSTVHLGSSGEPVVLGFGHASTFAAQAPVAIRDAQPGVILDRERLAALCRTVLDHLPPGEAAGTVPLRRWISTAPRLDGFAAELEERLFGWAAPLPLEPPRAAVEPPADRSARAPSQAGRSAGAELASPAALRGSAVTAPPGPGPAGFGSPLPRRRDLRDSERTGRAHRGGASRAAGVGASGGRLLRQLAGDGPARTVRDRALPALRGVRRSLWVTLGLVIAALALAVALVPGLDARALGAPPHAVSPHPESSVTPAARPTAALPRPIRGTVAPGAAATALLRARRACLERSDARCLRVVDEPGSSGLDHDLALLGESRTNAPGSGAEKRDSLAESAVGRVQSLGGAALISLVGASNTGPASVLIVRSEAGWRIRDLFLPRVDSTTGKR</sequence>
<accession>A0A7C9TPK3</accession>
<dbReference type="InterPro" id="IPR011009">
    <property type="entry name" value="Kinase-like_dom_sf"/>
</dbReference>
<proteinExistence type="predicted"/>
<dbReference type="Proteomes" id="UP000479756">
    <property type="component" value="Unassembled WGS sequence"/>
</dbReference>
<evidence type="ECO:0000256" key="1">
    <source>
        <dbReference type="SAM" id="MobiDB-lite"/>
    </source>
</evidence>
<dbReference type="EMBL" id="JAAGWZ010000001">
    <property type="protein sequence ID" value="NEM90281.1"/>
    <property type="molecule type" value="Genomic_DNA"/>
</dbReference>
<evidence type="ECO:0000259" key="3">
    <source>
        <dbReference type="PROSITE" id="PS50011"/>
    </source>
</evidence>
<gene>
    <name evidence="4" type="ORF">G3T37_02800</name>
</gene>
<dbReference type="PROSITE" id="PS50011">
    <property type="entry name" value="PROTEIN_KINASE_DOM"/>
    <property type="match status" value="1"/>
</dbReference>